<dbReference type="EMBL" id="JABFUD020000003">
    <property type="protein sequence ID" value="KAI5082174.1"/>
    <property type="molecule type" value="Genomic_DNA"/>
</dbReference>
<organism evidence="2 3">
    <name type="scientific">Adiantum capillus-veneris</name>
    <name type="common">Maidenhair fern</name>
    <dbReference type="NCBI Taxonomy" id="13818"/>
    <lineage>
        <taxon>Eukaryota</taxon>
        <taxon>Viridiplantae</taxon>
        <taxon>Streptophyta</taxon>
        <taxon>Embryophyta</taxon>
        <taxon>Tracheophyta</taxon>
        <taxon>Polypodiopsida</taxon>
        <taxon>Polypodiidae</taxon>
        <taxon>Polypodiales</taxon>
        <taxon>Pteridineae</taxon>
        <taxon>Pteridaceae</taxon>
        <taxon>Vittarioideae</taxon>
        <taxon>Adiantum</taxon>
    </lineage>
</organism>
<sequence>MELSMVMVNLILSMLLSRLRLHQKRELPAPQRPNPWLMTGRDPTPYECKYAGKKGLNALMDILSSHGRMNPTDTSLGHDETSD</sequence>
<dbReference type="AlphaFoldDB" id="A0A9D4V9V7"/>
<accession>A0A9D4V9V7</accession>
<dbReference type="Proteomes" id="UP000886520">
    <property type="component" value="Chromosome 2"/>
</dbReference>
<feature type="signal peptide" evidence="1">
    <location>
        <begin position="1"/>
        <end position="21"/>
    </location>
</feature>
<feature type="chain" id="PRO_5039085023" evidence="1">
    <location>
        <begin position="22"/>
        <end position="83"/>
    </location>
</feature>
<keyword evidence="1" id="KW-0732">Signal</keyword>
<reference evidence="2" key="1">
    <citation type="submission" date="2021-01" db="EMBL/GenBank/DDBJ databases">
        <title>Adiantum capillus-veneris genome.</title>
        <authorList>
            <person name="Fang Y."/>
            <person name="Liao Q."/>
        </authorList>
    </citation>
    <scope>NUCLEOTIDE SEQUENCE</scope>
    <source>
        <strain evidence="2">H3</strain>
        <tissue evidence="2">Leaf</tissue>
    </source>
</reference>
<protein>
    <submittedName>
        <fullName evidence="2">Uncharacterized protein</fullName>
    </submittedName>
</protein>
<name>A0A9D4V9V7_ADICA</name>
<gene>
    <name evidence="2" type="ORF">GOP47_0001917</name>
</gene>
<evidence type="ECO:0000313" key="3">
    <source>
        <dbReference type="Proteomes" id="UP000886520"/>
    </source>
</evidence>
<comment type="caution">
    <text evidence="2">The sequence shown here is derived from an EMBL/GenBank/DDBJ whole genome shotgun (WGS) entry which is preliminary data.</text>
</comment>
<evidence type="ECO:0000256" key="1">
    <source>
        <dbReference type="SAM" id="SignalP"/>
    </source>
</evidence>
<dbReference type="OrthoDB" id="1984734at2759"/>
<proteinExistence type="predicted"/>
<keyword evidence="3" id="KW-1185">Reference proteome</keyword>
<evidence type="ECO:0000313" key="2">
    <source>
        <dbReference type="EMBL" id="KAI5082174.1"/>
    </source>
</evidence>